<dbReference type="AlphaFoldDB" id="A0A2V1ILX8"/>
<feature type="binding site" evidence="4">
    <location>
        <position position="8"/>
    </location>
    <ligand>
        <name>a divalent metal cation</name>
        <dbReference type="ChEBI" id="CHEBI:60240"/>
        <label>1</label>
    </ligand>
</feature>
<feature type="binding site" evidence="4">
    <location>
        <position position="131"/>
    </location>
    <ligand>
        <name>a divalent metal cation</name>
        <dbReference type="ChEBI" id="CHEBI:60240"/>
        <label>2</label>
    </ligand>
</feature>
<accession>A0A2V1ILX8</accession>
<dbReference type="PANTHER" id="PTHR46124:SF4">
    <property type="entry name" value="HYDROLASE TATD"/>
    <property type="match status" value="1"/>
</dbReference>
<comment type="similarity">
    <text evidence="1">Belongs to the metallo-dependent hydrolases superfamily. TatD-type hydrolase family.</text>
</comment>
<gene>
    <name evidence="5" type="ORF">C5O23_02780</name>
</gene>
<reference evidence="6" key="1">
    <citation type="submission" date="2018-02" db="EMBL/GenBank/DDBJ databases">
        <authorList>
            <person name="Clavel T."/>
            <person name="Strowig T."/>
        </authorList>
    </citation>
    <scope>NUCLEOTIDE SEQUENCE [LARGE SCALE GENOMIC DNA]</scope>
    <source>
        <strain evidence="6">DSM 103720</strain>
    </source>
</reference>
<proteinExistence type="inferred from homology"/>
<dbReference type="GO" id="GO:0016788">
    <property type="term" value="F:hydrolase activity, acting on ester bonds"/>
    <property type="evidence" value="ECO:0007669"/>
    <property type="project" value="InterPro"/>
</dbReference>
<evidence type="ECO:0000256" key="3">
    <source>
        <dbReference type="ARBA" id="ARBA00022801"/>
    </source>
</evidence>
<evidence type="ECO:0000256" key="2">
    <source>
        <dbReference type="ARBA" id="ARBA00022723"/>
    </source>
</evidence>
<dbReference type="InterPro" id="IPR032466">
    <property type="entry name" value="Metal_Hydrolase"/>
</dbReference>
<name>A0A2V1ILX8_9BACT</name>
<feature type="binding site" evidence="4">
    <location>
        <position position="95"/>
    </location>
    <ligand>
        <name>a divalent metal cation</name>
        <dbReference type="ChEBI" id="CHEBI:60240"/>
        <label>1</label>
    </ligand>
</feature>
<dbReference type="PIRSF" id="PIRSF005902">
    <property type="entry name" value="DNase_TatD"/>
    <property type="match status" value="1"/>
</dbReference>
<dbReference type="SUPFAM" id="SSF51556">
    <property type="entry name" value="Metallo-dependent hydrolases"/>
    <property type="match status" value="1"/>
</dbReference>
<dbReference type="Gene3D" id="3.20.20.140">
    <property type="entry name" value="Metal-dependent hydrolases"/>
    <property type="match status" value="1"/>
</dbReference>
<evidence type="ECO:0000313" key="5">
    <source>
        <dbReference type="EMBL" id="PWB03654.1"/>
    </source>
</evidence>
<evidence type="ECO:0000313" key="6">
    <source>
        <dbReference type="Proteomes" id="UP000244905"/>
    </source>
</evidence>
<dbReference type="EMBL" id="PUEC01000004">
    <property type="protein sequence ID" value="PWB03654.1"/>
    <property type="molecule type" value="Genomic_DNA"/>
</dbReference>
<dbReference type="GO" id="GO:0005829">
    <property type="term" value="C:cytosol"/>
    <property type="evidence" value="ECO:0007669"/>
    <property type="project" value="TreeGrafter"/>
</dbReference>
<dbReference type="RefSeq" id="WP_107031436.1">
    <property type="nucleotide sequence ID" value="NZ_CAJSYL010000017.1"/>
</dbReference>
<dbReference type="GeneID" id="82525273"/>
<feature type="binding site" evidence="4">
    <location>
        <position position="155"/>
    </location>
    <ligand>
        <name>a divalent metal cation</name>
        <dbReference type="ChEBI" id="CHEBI:60240"/>
        <label>2</label>
    </ligand>
</feature>
<feature type="binding site" evidence="4">
    <location>
        <position position="205"/>
    </location>
    <ligand>
        <name>a divalent metal cation</name>
        <dbReference type="ChEBI" id="CHEBI:60240"/>
        <label>1</label>
    </ligand>
</feature>
<dbReference type="CDD" id="cd01310">
    <property type="entry name" value="TatD_DNAse"/>
    <property type="match status" value="1"/>
</dbReference>
<keyword evidence="3" id="KW-0378">Hydrolase</keyword>
<dbReference type="InterPro" id="IPR015991">
    <property type="entry name" value="TatD/YcfH-like"/>
</dbReference>
<keyword evidence="6" id="KW-1185">Reference proteome</keyword>
<comment type="caution">
    <text evidence="5">The sequence shown here is derived from an EMBL/GenBank/DDBJ whole genome shotgun (WGS) entry which is preliminary data.</text>
</comment>
<keyword evidence="2 4" id="KW-0479">Metal-binding</keyword>
<dbReference type="GO" id="GO:0046872">
    <property type="term" value="F:metal ion binding"/>
    <property type="evidence" value="ECO:0007669"/>
    <property type="project" value="UniProtKB-KW"/>
</dbReference>
<dbReference type="Proteomes" id="UP000244905">
    <property type="component" value="Unassembled WGS sequence"/>
</dbReference>
<dbReference type="FunFam" id="3.20.20.140:FF:000005">
    <property type="entry name" value="TatD family hydrolase"/>
    <property type="match status" value="1"/>
</dbReference>
<evidence type="ECO:0000256" key="4">
    <source>
        <dbReference type="PIRSR" id="PIRSR005902-1"/>
    </source>
</evidence>
<evidence type="ECO:0000256" key="1">
    <source>
        <dbReference type="ARBA" id="ARBA00009275"/>
    </source>
</evidence>
<dbReference type="PANTHER" id="PTHR46124">
    <property type="entry name" value="D-AMINOACYL-TRNA DEACYLASE"/>
    <property type="match status" value="1"/>
</dbReference>
<sequence>MFVDTHTHLYLDDFLPSRETIVENAFAAGVEKLIFPNVDLTTIGPMNDLRDRFPDKIFMAMGLHPTEIGAAWEADLAKIESELSASIEKYVAIGEIGIDLYWDRSYREQQLIAFSRQVDWAISRDLPVIIHCRDGLDEILTVLTEKAGKVRGVFHSFGGTAEDVRRIRETGDFYFGINGIVTFKNSKLGDTLPEIGLDRILLETDSPYLAPVPFRGKRNESAYIVNIAERVAACLNIPCKDVEEATTSNALSLFSI</sequence>
<feature type="binding site" evidence="4">
    <location>
        <position position="6"/>
    </location>
    <ligand>
        <name>a divalent metal cation</name>
        <dbReference type="ChEBI" id="CHEBI:60240"/>
        <label>1</label>
    </ligand>
</feature>
<protein>
    <submittedName>
        <fullName evidence="5">TatD family deoxyribonuclease</fullName>
    </submittedName>
</protein>
<dbReference type="InterPro" id="IPR001130">
    <property type="entry name" value="TatD-like"/>
</dbReference>
<dbReference type="Pfam" id="PF01026">
    <property type="entry name" value="TatD_DNase"/>
    <property type="match status" value="1"/>
</dbReference>
<dbReference type="GO" id="GO:0004536">
    <property type="term" value="F:DNA nuclease activity"/>
    <property type="evidence" value="ECO:0007669"/>
    <property type="project" value="InterPro"/>
</dbReference>
<organism evidence="5 6">
    <name type="scientific">Duncaniella muris</name>
    <dbReference type="NCBI Taxonomy" id="2094150"/>
    <lineage>
        <taxon>Bacteria</taxon>
        <taxon>Pseudomonadati</taxon>
        <taxon>Bacteroidota</taxon>
        <taxon>Bacteroidia</taxon>
        <taxon>Bacteroidales</taxon>
        <taxon>Muribaculaceae</taxon>
        <taxon>Duncaniella</taxon>
    </lineage>
</organism>
<dbReference type="NCBIfam" id="TIGR00010">
    <property type="entry name" value="YchF/TatD family DNA exonuclease"/>
    <property type="match status" value="1"/>
</dbReference>